<feature type="compositionally biased region" description="Basic and acidic residues" evidence="1">
    <location>
        <begin position="1054"/>
        <end position="1070"/>
    </location>
</feature>
<organism evidence="2 3">
    <name type="scientific">Plasmodium vivax Mauritania I</name>
    <dbReference type="NCBI Taxonomy" id="1035515"/>
    <lineage>
        <taxon>Eukaryota</taxon>
        <taxon>Sar</taxon>
        <taxon>Alveolata</taxon>
        <taxon>Apicomplexa</taxon>
        <taxon>Aconoidasida</taxon>
        <taxon>Haemosporida</taxon>
        <taxon>Plasmodiidae</taxon>
        <taxon>Plasmodium</taxon>
        <taxon>Plasmodium (Plasmodium)</taxon>
    </lineage>
</organism>
<protein>
    <submittedName>
        <fullName evidence="2">Uncharacterized protein</fullName>
    </submittedName>
</protein>
<name>A0A0J9T7E9_PLAVI</name>
<feature type="region of interest" description="Disordered" evidence="1">
    <location>
        <begin position="1656"/>
        <end position="1709"/>
    </location>
</feature>
<feature type="compositionally biased region" description="Basic and acidic residues" evidence="1">
    <location>
        <begin position="1174"/>
        <end position="1189"/>
    </location>
</feature>
<feature type="region of interest" description="Disordered" evidence="1">
    <location>
        <begin position="41"/>
        <end position="108"/>
    </location>
</feature>
<feature type="compositionally biased region" description="Low complexity" evidence="1">
    <location>
        <begin position="1656"/>
        <end position="1669"/>
    </location>
</feature>
<reference evidence="2 3" key="1">
    <citation type="submission" date="2011-08" db="EMBL/GenBank/DDBJ databases">
        <title>The Genome Sequence of Plasmodium vivax Mauritania I.</title>
        <authorList>
            <consortium name="The Broad Institute Genome Sequencing Platform"/>
            <consortium name="The Broad Institute Genome Sequencing Center for Infectious Disease"/>
            <person name="Neafsey D."/>
            <person name="Carlton J."/>
            <person name="Barnwell J."/>
            <person name="Collins W."/>
            <person name="Escalante A."/>
            <person name="Mullikin J."/>
            <person name="Saul A."/>
            <person name="Guigo R."/>
            <person name="Camara F."/>
            <person name="Young S.K."/>
            <person name="Zeng Q."/>
            <person name="Gargeya S."/>
            <person name="Fitzgerald M."/>
            <person name="Haas B."/>
            <person name="Abouelleil A."/>
            <person name="Alvarado L."/>
            <person name="Arachchi H.M."/>
            <person name="Berlin A."/>
            <person name="Brown A."/>
            <person name="Chapman S.B."/>
            <person name="Chen Z."/>
            <person name="Dunbar C."/>
            <person name="Freedman E."/>
            <person name="Gearin G."/>
            <person name="Gellesch M."/>
            <person name="Goldberg J."/>
            <person name="Griggs A."/>
            <person name="Gujja S."/>
            <person name="Heiman D."/>
            <person name="Howarth C."/>
            <person name="Larson L."/>
            <person name="Lui A."/>
            <person name="MacDonald P.J.P."/>
            <person name="Montmayeur A."/>
            <person name="Murphy C."/>
            <person name="Neiman D."/>
            <person name="Pearson M."/>
            <person name="Priest M."/>
            <person name="Roberts A."/>
            <person name="Saif S."/>
            <person name="Shea T."/>
            <person name="Shenoy N."/>
            <person name="Sisk P."/>
            <person name="Stolte C."/>
            <person name="Sykes S."/>
            <person name="Wortman J."/>
            <person name="Nusbaum C."/>
            <person name="Birren B."/>
        </authorList>
    </citation>
    <scope>NUCLEOTIDE SEQUENCE [LARGE SCALE GENOMIC DNA]</scope>
    <source>
        <strain evidence="2 3">Mauritania I</strain>
    </source>
</reference>
<dbReference type="EMBL" id="KQ235100">
    <property type="protein sequence ID" value="KMZ90896.1"/>
    <property type="molecule type" value="Genomic_DNA"/>
</dbReference>
<feature type="region of interest" description="Disordered" evidence="1">
    <location>
        <begin position="137"/>
        <end position="162"/>
    </location>
</feature>
<evidence type="ECO:0000313" key="3">
    <source>
        <dbReference type="Proteomes" id="UP000053776"/>
    </source>
</evidence>
<feature type="compositionally biased region" description="Low complexity" evidence="1">
    <location>
        <begin position="2041"/>
        <end position="2051"/>
    </location>
</feature>
<sequence>MNHLREGKRKCKVNCIDIELEAFIFGCFFYTWNQIFTENVRQKKRGSKRSTSGVSKLSSRVSGRVSSRVSSSRVSGRVSSRVSSSRVSGGRVSSSRGRSTQSLSVGQAANAVKRKSNLVAAAKKTCAAKTANVLEVPTGEKDASRKGHEENEDALPQASSASHIGSSLSEDFRRRYKININSLNEELLHFVKLNFCLNDKNFHIFHDLYSFYEHVREEKKDEEVNVHRVFFKADEGCASHNFAASAAKCPFCELARGKDKGPKAVRRQKFIHACTRRVYGEKNLQLVNKCIINIKTFDDSFVHSITIERLFSYISKAKNKNLLFFWFEFLNVLLKVTINKQLMIQIFFFFCVKNLLITSYFSTEQMMGTDEFSSGKTISTKGQEKNLFLSEMLKRYKYESFSSIVLNNNYKLLQNLFDYFFMVCSTRSCKFYDNFFLNVQMINFIYLVQVNYFHYYYIGLCSKFVQWESANRGGASKLVASASNGGSGYTIRLPKQTHLGEDAKGKAAPPFSRLRRKDGEAVTPAATLCSVKKGHKNESAVGAKFRRVTAGGGVSTGGEQLCPMSEFTYPEGVSSPHGGSDAGGIFPGRHYNVGAKRRCKANLSYHNCVRGGAGRQGSISRYVGSQMGSSSKVAPPPQQKENRLARNLKIFFNRAHSFLNRYIQSEQLAKQSNIFSFLFDALPSSSLRSNVNDTLEPYILPIFAKHQFIEIHHFVESLKGLYNLKRKKKKGKKKTLRSSEQPNVKYLNDLQGFNYIFHNLKNDYLMLAESLYFEMRGEREREKKNCAKEEKQKNGKMKISNLIQNDKTDMIGNVSIYKFSSKQLTIQHNLFNIYLECSLLNKAFKLLLVDFNFSFSLTSEVIFLYKMYLIELKRKSILFAFEILSMTFHKCFILLKKYLCNPTSFKLLSLVSLDFCNLLFNYPFLRAYLSFCPNEKIKFLRSNIILHENATANCYYNDYFFQKNDVDVPHLLCDDGWDLVGRYGALRGEAPGSIRREEAIPEEVPICVGGETGSARRAYSSRAMYSSQGLHNSQNQFVDSVGRFAPRSVIRGEISPHVRDPGRNEGERGSEFAPYGQRGLRSDSAAPSVRAAFPYDEEPFCRNAPIDLCSSVARGAASSRGGDLHRSVSHRSASHKSISHRSVSHRRISHRSISHRSASHRSASRVSPSRRSNPKGEHRTSSHSSDDSSHAGGSGRRHRFLSQHDQLYMRKVIQSFNFIFNILEKTVTSCEVSLLSCREVRGRPPVERPPVEHPLVERQSGGMPPAGMPPVGMPTAGLPPVELRMVRHENAGNMTNFIKEVVNKLDAYFSENFSRKDIKGHIEELGRKKHNHFLYDSKAMRSVREAHDDSFFSCLEFLFLAYICSNYFSEHVSRSYKDSFKCFNFNNIWPSNQQIKVKILLSLIHLLLHQISIINLNSFFLQILKIILNKFYSHLDYNDLQMLQYIYMSLSNETLFSCFSVCDEIRDVIRGSFGSVREFAYVFHLSRRRDAFSLCRLGCAGDPLGEDRFVTDLLEFLLGRGGERRRQRGERPNVTELLNGERPNGEWPNETALWEDALSTEWPHNETIRDDSAVDAWVDRFAVQGEDDPHGGQPKYLFDNFKSEAPFEKNDFVFFKKSEEGGGRSSFLDNVLLQVDKKNTSGRKSPVRGVSTWEGAAEGAAHGAAQGTAQRPSNGTPTKLGTTRRRRTPMRGKPHGGEGSEEEEEEEEKYKQMMHHFKVSKEEYIENNMNRQNEWFIRLKTWRDRQHYYEEVKPEHYEAYTLERDYYLPGESFETNCFILAEEKHQMRVTFHLQKNSCLSECLNLLKTIDLYMECSTSVCNRPLYFIKNLIISCLSVSYSRQLSVVYVHALIRLCLFELRMDNAYTSVCILLEILSHFEQVKSYRNVLGVIFYLCGYSLLHQLNLQSERLQGEGRRRELIKEYHHYANVKREHLASPQGCKMARPTFVKSCNTPDISPLKRRGSHFCNKEEGEDPQAADSDSTNGGERTISSVAMRERANLDRALSERSHRSSNYTPSPLAKEKNTPDGFTSSVEKRKSSCGKGSFSKGGSTKCARKLIPLVKNQIKITDYFSNVKNEKAQEALSDAESAISDSDIHLNSSEKKCVKKRKKNDGLTDHVVEQKERPPKETNFEEEKDQTYDSLEQINKKQFFLLLICFYMKRALHHWETDGDAVGISNGIQQRKRIKDALFFLMSSYKFFYKSSLFLSKHERIGGFKCPLFDFQLFGAYKTFYAFYRGAFLRCCNENVTCALWGGARASRG</sequence>
<feature type="region of interest" description="Disordered" evidence="1">
    <location>
        <begin position="1962"/>
        <end position="2051"/>
    </location>
</feature>
<feature type="compositionally biased region" description="Polar residues" evidence="1">
    <location>
        <begin position="1979"/>
        <end position="1992"/>
    </location>
</feature>
<feature type="region of interest" description="Disordered" evidence="1">
    <location>
        <begin position="1054"/>
        <end position="1084"/>
    </location>
</feature>
<feature type="region of interest" description="Disordered" evidence="1">
    <location>
        <begin position="1116"/>
        <end position="1198"/>
    </location>
</feature>
<feature type="region of interest" description="Disordered" evidence="1">
    <location>
        <begin position="1246"/>
        <end position="1266"/>
    </location>
</feature>
<feature type="compositionally biased region" description="Low complexity" evidence="1">
    <location>
        <begin position="49"/>
        <end position="105"/>
    </location>
</feature>
<accession>A0A0J9T7E9</accession>
<gene>
    <name evidence="2" type="ORF">PVMG_04085</name>
</gene>
<feature type="compositionally biased region" description="Basic and acidic residues" evidence="1">
    <location>
        <begin position="1995"/>
        <end position="2010"/>
    </location>
</feature>
<feature type="compositionally biased region" description="Basic residues" evidence="1">
    <location>
        <begin position="1682"/>
        <end position="1694"/>
    </location>
</feature>
<evidence type="ECO:0000313" key="2">
    <source>
        <dbReference type="EMBL" id="KMZ90896.1"/>
    </source>
</evidence>
<feature type="compositionally biased region" description="Polar residues" evidence="1">
    <location>
        <begin position="1670"/>
        <end position="1681"/>
    </location>
</feature>
<evidence type="ECO:0000256" key="1">
    <source>
        <dbReference type="SAM" id="MobiDB-lite"/>
    </source>
</evidence>
<feature type="compositionally biased region" description="Basic residues" evidence="1">
    <location>
        <begin position="1127"/>
        <end position="1163"/>
    </location>
</feature>
<feature type="compositionally biased region" description="Basic and acidic residues" evidence="1">
    <location>
        <begin position="138"/>
        <end position="149"/>
    </location>
</feature>
<feature type="compositionally biased region" description="Basic and acidic residues" evidence="1">
    <location>
        <begin position="1246"/>
        <end position="1256"/>
    </location>
</feature>
<dbReference type="OrthoDB" id="377029at2759"/>
<proteinExistence type="predicted"/>
<feature type="region of interest" description="Disordered" evidence="1">
    <location>
        <begin position="2116"/>
        <end position="2136"/>
    </location>
</feature>
<dbReference type="Proteomes" id="UP000053776">
    <property type="component" value="Unassembled WGS sequence"/>
</dbReference>